<dbReference type="InterPro" id="IPR011006">
    <property type="entry name" value="CheY-like_superfamily"/>
</dbReference>
<dbReference type="EMBL" id="JAOVQO010000002">
    <property type="protein sequence ID" value="MCU9846969.1"/>
    <property type="molecule type" value="Genomic_DNA"/>
</dbReference>
<protein>
    <submittedName>
        <fullName evidence="4">Response regulator</fullName>
    </submittedName>
</protein>
<evidence type="ECO:0000313" key="4">
    <source>
        <dbReference type="EMBL" id="MCU9846969.1"/>
    </source>
</evidence>
<feature type="domain" description="Response regulatory" evidence="3">
    <location>
        <begin position="4"/>
        <end position="120"/>
    </location>
</feature>
<dbReference type="InterPro" id="IPR001789">
    <property type="entry name" value="Sig_transdc_resp-reg_receiver"/>
</dbReference>
<evidence type="ECO:0000259" key="3">
    <source>
        <dbReference type="PROSITE" id="PS50110"/>
    </source>
</evidence>
<reference evidence="4 5" key="1">
    <citation type="submission" date="2022-10" db="EMBL/GenBank/DDBJ databases">
        <title>Defluviimonas sp. nov., isolated from ocean surface sediments.</title>
        <authorList>
            <person name="He W."/>
            <person name="Wang L."/>
            <person name="Zhang D.-F."/>
        </authorList>
    </citation>
    <scope>NUCLEOTIDE SEQUENCE [LARGE SCALE GENOMIC DNA]</scope>
    <source>
        <strain evidence="4 5">WL0024</strain>
    </source>
</reference>
<dbReference type="Pfam" id="PF00072">
    <property type="entry name" value="Response_reg"/>
    <property type="match status" value="1"/>
</dbReference>
<dbReference type="RefSeq" id="WP_263333088.1">
    <property type="nucleotide sequence ID" value="NZ_JAOVQO010000002.1"/>
</dbReference>
<evidence type="ECO:0000313" key="5">
    <source>
        <dbReference type="Proteomes" id="UP001209535"/>
    </source>
</evidence>
<gene>
    <name evidence="4" type="ORF">OEZ60_03035</name>
</gene>
<comment type="caution">
    <text evidence="4">The sequence shown here is derived from an EMBL/GenBank/DDBJ whole genome shotgun (WGS) entry which is preliminary data.</text>
</comment>
<dbReference type="PROSITE" id="PS50110">
    <property type="entry name" value="RESPONSE_REGULATORY"/>
    <property type="match status" value="1"/>
</dbReference>
<dbReference type="SUPFAM" id="SSF52172">
    <property type="entry name" value="CheY-like"/>
    <property type="match status" value="1"/>
</dbReference>
<organism evidence="4 5">
    <name type="scientific">Albidovulum salinarum</name>
    <dbReference type="NCBI Taxonomy" id="2984153"/>
    <lineage>
        <taxon>Bacteria</taxon>
        <taxon>Pseudomonadati</taxon>
        <taxon>Pseudomonadota</taxon>
        <taxon>Alphaproteobacteria</taxon>
        <taxon>Rhodobacterales</taxon>
        <taxon>Paracoccaceae</taxon>
        <taxon>Albidovulum</taxon>
    </lineage>
</organism>
<accession>A0ABT2X0X3</accession>
<keyword evidence="5" id="KW-1185">Reference proteome</keyword>
<sequence>MGRRVLLIEDEPHIAEAIRFLLARDGWSVASHGEGTGAMEAIRRETPDVLVLDMILPGRSGYEILCDLRADPALAGLPVLVLSARGQAEDRAAATEAGASRFMAKPFVNSEIVATLRQMAGG</sequence>
<keyword evidence="1 2" id="KW-0597">Phosphoprotein</keyword>
<evidence type="ECO:0000256" key="2">
    <source>
        <dbReference type="PROSITE-ProRule" id="PRU00169"/>
    </source>
</evidence>
<dbReference type="Gene3D" id="3.40.50.2300">
    <property type="match status" value="1"/>
</dbReference>
<proteinExistence type="predicted"/>
<dbReference type="Proteomes" id="UP001209535">
    <property type="component" value="Unassembled WGS sequence"/>
</dbReference>
<dbReference type="PANTHER" id="PTHR44591:SF18">
    <property type="entry name" value="REGULATORY PROTEIN"/>
    <property type="match status" value="1"/>
</dbReference>
<evidence type="ECO:0000256" key="1">
    <source>
        <dbReference type="ARBA" id="ARBA00022553"/>
    </source>
</evidence>
<dbReference type="InterPro" id="IPR050595">
    <property type="entry name" value="Bact_response_regulator"/>
</dbReference>
<name>A0ABT2X0X3_9RHOB</name>
<dbReference type="PANTHER" id="PTHR44591">
    <property type="entry name" value="STRESS RESPONSE REGULATOR PROTEIN 1"/>
    <property type="match status" value="1"/>
</dbReference>
<feature type="modified residue" description="4-aspartylphosphate" evidence="2">
    <location>
        <position position="53"/>
    </location>
</feature>
<dbReference type="SMART" id="SM00448">
    <property type="entry name" value="REC"/>
    <property type="match status" value="1"/>
</dbReference>